<evidence type="ECO:0000256" key="3">
    <source>
        <dbReference type="ARBA" id="ARBA00022642"/>
    </source>
</evidence>
<dbReference type="STRING" id="1461582.BN1048_00727"/>
<dbReference type="InterPro" id="IPR005248">
    <property type="entry name" value="NadD/NMNAT"/>
</dbReference>
<dbReference type="GO" id="GO:0005524">
    <property type="term" value="F:ATP binding"/>
    <property type="evidence" value="ECO:0007669"/>
    <property type="project" value="UniProtKB-KW"/>
</dbReference>
<evidence type="ECO:0000256" key="9">
    <source>
        <dbReference type="ARBA" id="ARBA00048721"/>
    </source>
</evidence>
<evidence type="ECO:0000256" key="1">
    <source>
        <dbReference type="ARBA" id="ARBA00002324"/>
    </source>
</evidence>
<sequence length="187" mass="21965">MKIGVFGGTFDPVHNGHINAFAETYIGLELDKVIIVPTFISPFKKKTGSTDRHRLNMLKRAVKNYDFAEIDTFELDQQTVTYTFDTLKYLKEKYPDDELYFIIGTDHFITFDKWANADKLHDLAKFVVLDRNDELYNVKAPFIKLNTNIVEVSSTLIRERLKTNTEVRHLMHEEVYGYIKEQRLYET</sequence>
<dbReference type="PANTHER" id="PTHR39321">
    <property type="entry name" value="NICOTINATE-NUCLEOTIDE ADENYLYLTRANSFERASE-RELATED"/>
    <property type="match status" value="1"/>
</dbReference>
<dbReference type="HAMAP" id="MF_00244">
    <property type="entry name" value="NaMN_adenylyltr"/>
    <property type="match status" value="1"/>
</dbReference>
<organism evidence="12 13">
    <name type="scientific">Jeotgalicoccus saudimassiliensis</name>
    <dbReference type="NCBI Taxonomy" id="1461582"/>
    <lineage>
        <taxon>Bacteria</taxon>
        <taxon>Bacillati</taxon>
        <taxon>Bacillota</taxon>
        <taxon>Bacilli</taxon>
        <taxon>Bacillales</taxon>
        <taxon>Staphylococcaceae</taxon>
        <taxon>Jeotgalicoccus</taxon>
    </lineage>
</organism>
<evidence type="ECO:0000313" key="13">
    <source>
        <dbReference type="Proteomes" id="UP000044136"/>
    </source>
</evidence>
<evidence type="ECO:0000256" key="5">
    <source>
        <dbReference type="ARBA" id="ARBA00022695"/>
    </source>
</evidence>
<evidence type="ECO:0000256" key="6">
    <source>
        <dbReference type="ARBA" id="ARBA00022741"/>
    </source>
</evidence>
<evidence type="ECO:0000256" key="2">
    <source>
        <dbReference type="ARBA" id="ARBA00005019"/>
    </source>
</evidence>
<dbReference type="PANTHER" id="PTHR39321:SF3">
    <property type="entry name" value="PHOSPHOPANTETHEINE ADENYLYLTRANSFERASE"/>
    <property type="match status" value="1"/>
</dbReference>
<dbReference type="Gene3D" id="3.40.50.620">
    <property type="entry name" value="HUPs"/>
    <property type="match status" value="1"/>
</dbReference>
<dbReference type="NCBIfam" id="TIGR00482">
    <property type="entry name" value="nicotinate (nicotinamide) nucleotide adenylyltransferase"/>
    <property type="match status" value="1"/>
</dbReference>
<reference evidence="12 13" key="1">
    <citation type="submission" date="2014-07" db="EMBL/GenBank/DDBJ databases">
        <authorList>
            <person name="Urmite Genomes Urmite Genomes"/>
        </authorList>
    </citation>
    <scope>NUCLEOTIDE SEQUENCE [LARGE SCALE GENOMIC DNA]</scope>
    <source>
        <strain evidence="12 13">13MG44_air</strain>
    </source>
</reference>
<dbReference type="NCBIfam" id="NF000840">
    <property type="entry name" value="PRK00071.1-3"/>
    <property type="match status" value="1"/>
</dbReference>
<comment type="catalytic activity">
    <reaction evidence="9 10">
        <text>nicotinate beta-D-ribonucleotide + ATP + H(+) = deamido-NAD(+) + diphosphate</text>
        <dbReference type="Rhea" id="RHEA:22860"/>
        <dbReference type="ChEBI" id="CHEBI:15378"/>
        <dbReference type="ChEBI" id="CHEBI:30616"/>
        <dbReference type="ChEBI" id="CHEBI:33019"/>
        <dbReference type="ChEBI" id="CHEBI:57502"/>
        <dbReference type="ChEBI" id="CHEBI:58437"/>
        <dbReference type="EC" id="2.7.7.18"/>
    </reaction>
</comment>
<evidence type="ECO:0000256" key="10">
    <source>
        <dbReference type="HAMAP-Rule" id="MF_00244"/>
    </source>
</evidence>
<dbReference type="AlphaFoldDB" id="A0A078M143"/>
<dbReference type="NCBIfam" id="TIGR00125">
    <property type="entry name" value="cyt_tran_rel"/>
    <property type="match status" value="1"/>
</dbReference>
<dbReference type="EMBL" id="CCSE01000001">
    <property type="protein sequence ID" value="CDZ99925.1"/>
    <property type="molecule type" value="Genomic_DNA"/>
</dbReference>
<keyword evidence="4 10" id="KW-0808">Transferase</keyword>
<keyword evidence="13" id="KW-1185">Reference proteome</keyword>
<dbReference type="Pfam" id="PF01467">
    <property type="entry name" value="CTP_transf_like"/>
    <property type="match status" value="1"/>
</dbReference>
<comment type="function">
    <text evidence="1 10">Catalyzes the reversible adenylation of nicotinate mononucleotide (NaMN) to nicotinic acid adenine dinucleotide (NaAD).</text>
</comment>
<evidence type="ECO:0000256" key="8">
    <source>
        <dbReference type="ARBA" id="ARBA00023027"/>
    </source>
</evidence>
<dbReference type="CDD" id="cd02165">
    <property type="entry name" value="NMNAT"/>
    <property type="match status" value="1"/>
</dbReference>
<dbReference type="HOGENOM" id="CLU_069765_3_1_9"/>
<dbReference type="InterPro" id="IPR014729">
    <property type="entry name" value="Rossmann-like_a/b/a_fold"/>
</dbReference>
<dbReference type="UniPathway" id="UPA00253">
    <property type="reaction ID" value="UER00332"/>
</dbReference>
<comment type="similarity">
    <text evidence="10">Belongs to the NadD family.</text>
</comment>
<dbReference type="SUPFAM" id="SSF52374">
    <property type="entry name" value="Nucleotidylyl transferase"/>
    <property type="match status" value="1"/>
</dbReference>
<gene>
    <name evidence="10 12" type="primary">nadD</name>
    <name evidence="12" type="ORF">BN1048_00727</name>
</gene>
<evidence type="ECO:0000259" key="11">
    <source>
        <dbReference type="Pfam" id="PF01467"/>
    </source>
</evidence>
<keyword evidence="8 10" id="KW-0520">NAD</keyword>
<accession>A0A078M143</accession>
<comment type="pathway">
    <text evidence="2 10">Cofactor biosynthesis; NAD(+) biosynthesis; deamido-NAD(+) from nicotinate D-ribonucleotide: step 1/1.</text>
</comment>
<feature type="domain" description="Cytidyltransferase-like" evidence="11">
    <location>
        <begin position="5"/>
        <end position="160"/>
    </location>
</feature>
<dbReference type="eggNOG" id="COG1057">
    <property type="taxonomic scope" value="Bacteria"/>
</dbReference>
<protein>
    <recommendedName>
        <fullName evidence="10">Probable nicotinate-nucleotide adenylyltransferase</fullName>
        <ecNumber evidence="10">2.7.7.18</ecNumber>
    </recommendedName>
    <alternativeName>
        <fullName evidence="10">Deamido-NAD(+) diphosphorylase</fullName>
    </alternativeName>
    <alternativeName>
        <fullName evidence="10">Deamido-NAD(+) pyrophosphorylase</fullName>
    </alternativeName>
    <alternativeName>
        <fullName evidence="10">Nicotinate mononucleotide adenylyltransferase</fullName>
        <shortName evidence="10">NaMN adenylyltransferase</shortName>
    </alternativeName>
</protein>
<proteinExistence type="inferred from homology"/>
<dbReference type="Proteomes" id="UP000044136">
    <property type="component" value="Unassembled WGS sequence"/>
</dbReference>
<dbReference type="GO" id="GO:0004515">
    <property type="term" value="F:nicotinate-nucleotide adenylyltransferase activity"/>
    <property type="evidence" value="ECO:0007669"/>
    <property type="project" value="UniProtKB-UniRule"/>
</dbReference>
<evidence type="ECO:0000256" key="7">
    <source>
        <dbReference type="ARBA" id="ARBA00022840"/>
    </source>
</evidence>
<evidence type="ECO:0000256" key="4">
    <source>
        <dbReference type="ARBA" id="ARBA00022679"/>
    </source>
</evidence>
<dbReference type="GO" id="GO:0009435">
    <property type="term" value="P:NAD+ biosynthetic process"/>
    <property type="evidence" value="ECO:0007669"/>
    <property type="project" value="UniProtKB-UniRule"/>
</dbReference>
<dbReference type="EC" id="2.7.7.18" evidence="10"/>
<keyword evidence="3 10" id="KW-0662">Pyridine nucleotide biosynthesis</keyword>
<evidence type="ECO:0000313" key="12">
    <source>
        <dbReference type="EMBL" id="CDZ99925.1"/>
    </source>
</evidence>
<dbReference type="InterPro" id="IPR004821">
    <property type="entry name" value="Cyt_trans-like"/>
</dbReference>
<keyword evidence="7 10" id="KW-0067">ATP-binding</keyword>
<dbReference type="RefSeq" id="WP_035808548.1">
    <property type="nucleotide sequence ID" value="NZ_CCSE01000001.1"/>
</dbReference>
<dbReference type="OrthoDB" id="5295945at2"/>
<keyword evidence="6 10" id="KW-0547">Nucleotide-binding</keyword>
<name>A0A078M143_9STAP</name>
<keyword evidence="5 10" id="KW-0548">Nucleotidyltransferase</keyword>